<accession>A0A3T1DE35</accession>
<dbReference type="SUPFAM" id="SSF51695">
    <property type="entry name" value="PLC-like phosphodiesterases"/>
    <property type="match status" value="1"/>
</dbReference>
<proteinExistence type="predicted"/>
<dbReference type="GO" id="GO:0006629">
    <property type="term" value="P:lipid metabolic process"/>
    <property type="evidence" value="ECO:0007669"/>
    <property type="project" value="InterPro"/>
</dbReference>
<dbReference type="GO" id="GO:0008081">
    <property type="term" value="F:phosphoric diester hydrolase activity"/>
    <property type="evidence" value="ECO:0007669"/>
    <property type="project" value="InterPro"/>
</dbReference>
<dbReference type="OrthoDB" id="384721at2"/>
<evidence type="ECO:0000259" key="1">
    <source>
        <dbReference type="PROSITE" id="PS51704"/>
    </source>
</evidence>
<dbReference type="Gene3D" id="3.20.20.190">
    <property type="entry name" value="Phosphatidylinositol (PI) phosphodiesterase"/>
    <property type="match status" value="1"/>
</dbReference>
<gene>
    <name evidence="2" type="ORF">KCTCHS21_57660</name>
</gene>
<protein>
    <recommendedName>
        <fullName evidence="1">GP-PDE domain-containing protein</fullName>
    </recommendedName>
</protein>
<dbReference type="InterPro" id="IPR030395">
    <property type="entry name" value="GP_PDE_dom"/>
</dbReference>
<dbReference type="CDD" id="cd08556">
    <property type="entry name" value="GDPD"/>
    <property type="match status" value="1"/>
</dbReference>
<dbReference type="PANTHER" id="PTHR46211">
    <property type="entry name" value="GLYCEROPHOSPHORYL DIESTER PHOSPHODIESTERASE"/>
    <property type="match status" value="1"/>
</dbReference>
<dbReference type="PROSITE" id="PS51704">
    <property type="entry name" value="GP_PDE"/>
    <property type="match status" value="1"/>
</dbReference>
<dbReference type="PANTHER" id="PTHR46211:SF14">
    <property type="entry name" value="GLYCEROPHOSPHODIESTER PHOSPHODIESTERASE"/>
    <property type="match status" value="1"/>
</dbReference>
<name>A0A3T1DE35_9BACL</name>
<evidence type="ECO:0000313" key="2">
    <source>
        <dbReference type="EMBL" id="BBI36367.1"/>
    </source>
</evidence>
<reference evidence="2 3" key="1">
    <citation type="submission" date="2019-01" db="EMBL/GenBank/DDBJ databases">
        <title>Complete genome sequence of Cohnella hallensis HS21 isolated from Korean fir (Abies koreana) rhizospheric soil.</title>
        <authorList>
            <person name="Jiang L."/>
            <person name="Kang S.W."/>
            <person name="Kim S."/>
            <person name="Jung J."/>
            <person name="Kim C.Y."/>
            <person name="Kim D.H."/>
            <person name="Kim S.W."/>
            <person name="Lee J."/>
        </authorList>
    </citation>
    <scope>NUCLEOTIDE SEQUENCE [LARGE SCALE GENOMIC DNA]</scope>
    <source>
        <strain evidence="2 3">HS21</strain>
    </source>
</reference>
<dbReference type="EMBL" id="AP019400">
    <property type="protein sequence ID" value="BBI36367.1"/>
    <property type="molecule type" value="Genomic_DNA"/>
</dbReference>
<keyword evidence="3" id="KW-1185">Reference proteome</keyword>
<organism evidence="2 3">
    <name type="scientific">Cohnella abietis</name>
    <dbReference type="NCBI Taxonomy" id="2507935"/>
    <lineage>
        <taxon>Bacteria</taxon>
        <taxon>Bacillati</taxon>
        <taxon>Bacillota</taxon>
        <taxon>Bacilli</taxon>
        <taxon>Bacillales</taxon>
        <taxon>Paenibacillaceae</taxon>
        <taxon>Cohnella</taxon>
    </lineage>
</organism>
<evidence type="ECO:0000313" key="3">
    <source>
        <dbReference type="Proteomes" id="UP000289856"/>
    </source>
</evidence>
<dbReference type="Pfam" id="PF03009">
    <property type="entry name" value="GDPD"/>
    <property type="match status" value="1"/>
</dbReference>
<dbReference type="AlphaFoldDB" id="A0A3T1DE35"/>
<dbReference type="InterPro" id="IPR017946">
    <property type="entry name" value="PLC-like_Pdiesterase_TIM-brl"/>
</dbReference>
<dbReference type="KEGG" id="cohn:KCTCHS21_57660"/>
<dbReference type="Proteomes" id="UP000289856">
    <property type="component" value="Chromosome"/>
</dbReference>
<feature type="domain" description="GP-PDE" evidence="1">
    <location>
        <begin position="3"/>
        <end position="234"/>
    </location>
</feature>
<sequence length="238" mass="27311">MSQTLIAAHTGSGVHPDNTMASFLEGLELGADILEVDVRVTQEDTAILLHDDSPYLQTYSYEQLNEPDVRIKLDPIYKDHEIAKLEQILRVSEPFGTKLNLDLKTSACIDSTVQLIRQFAAQDRTFITGCSESITMRYPDIQVMMNTPDELSSWEMVRYDEFVESMCNQARQGGYTGLNMNGLTCLPEIVNRAHEFDLKVWVYTINERRAMEWFLEMQVDAITTREPKMLMNIIRSMK</sequence>
<dbReference type="RefSeq" id="WP_130615790.1">
    <property type="nucleotide sequence ID" value="NZ_AP019400.1"/>
</dbReference>